<keyword evidence="4 6" id="KW-0802">TPR repeat</keyword>
<evidence type="ECO:0000313" key="7">
    <source>
        <dbReference type="EMBL" id="APC48830.1"/>
    </source>
</evidence>
<evidence type="ECO:0000256" key="1">
    <source>
        <dbReference type="ARBA" id="ARBA00004496"/>
    </source>
</evidence>
<evidence type="ECO:0008006" key="9">
    <source>
        <dbReference type="Google" id="ProtNLM"/>
    </source>
</evidence>
<evidence type="ECO:0000256" key="6">
    <source>
        <dbReference type="PROSITE-ProRule" id="PRU00339"/>
    </source>
</evidence>
<dbReference type="GeneID" id="71515081"/>
<proteinExistence type="inferred from homology"/>
<dbReference type="InterPro" id="IPR051476">
    <property type="entry name" value="Bac_ResReg_Asp_Phosphatase"/>
</dbReference>
<keyword evidence="2" id="KW-0963">Cytoplasm</keyword>
<organism evidence="7 8">
    <name type="scientific">Virgibacillus halodenitrificans</name>
    <name type="common">Bacillus halodenitrificans</name>
    <dbReference type="NCBI Taxonomy" id="1482"/>
    <lineage>
        <taxon>Bacteria</taxon>
        <taxon>Bacillati</taxon>
        <taxon>Bacillota</taxon>
        <taxon>Bacilli</taxon>
        <taxon>Bacillales</taxon>
        <taxon>Bacillaceae</taxon>
        <taxon>Virgibacillus</taxon>
    </lineage>
</organism>
<dbReference type="GO" id="GO:0005737">
    <property type="term" value="C:cytoplasm"/>
    <property type="evidence" value="ECO:0007669"/>
    <property type="project" value="UniProtKB-SubCell"/>
</dbReference>
<evidence type="ECO:0000256" key="2">
    <source>
        <dbReference type="ARBA" id="ARBA00022490"/>
    </source>
</evidence>
<dbReference type="InterPro" id="IPR019734">
    <property type="entry name" value="TPR_rpt"/>
</dbReference>
<dbReference type="KEGG" id="vhl:BME96_11780"/>
<dbReference type="Pfam" id="PF13181">
    <property type="entry name" value="TPR_8"/>
    <property type="match status" value="1"/>
</dbReference>
<dbReference type="Proteomes" id="UP000182945">
    <property type="component" value="Chromosome"/>
</dbReference>
<dbReference type="InterPro" id="IPR011990">
    <property type="entry name" value="TPR-like_helical_dom_sf"/>
</dbReference>
<dbReference type="SUPFAM" id="SSF48452">
    <property type="entry name" value="TPR-like"/>
    <property type="match status" value="1"/>
</dbReference>
<feature type="repeat" description="TPR" evidence="6">
    <location>
        <begin position="259"/>
        <end position="292"/>
    </location>
</feature>
<dbReference type="AlphaFoldDB" id="A0AAC9J325"/>
<protein>
    <recommendedName>
        <fullName evidence="9">Tetratricopeptide repeat protein</fullName>
    </recommendedName>
</protein>
<comment type="similarity">
    <text evidence="5">Belongs to the Rap family.</text>
</comment>
<dbReference type="RefSeq" id="WP_071649141.1">
    <property type="nucleotide sequence ID" value="NZ_CP017962.1"/>
</dbReference>
<keyword evidence="3" id="KW-0677">Repeat</keyword>
<gene>
    <name evidence="7" type="ORF">BME96_11780</name>
</gene>
<dbReference type="Pfam" id="PF13374">
    <property type="entry name" value="TPR_10"/>
    <property type="match status" value="2"/>
</dbReference>
<dbReference type="PANTHER" id="PTHR46630">
    <property type="entry name" value="TETRATRICOPEPTIDE REPEAT PROTEIN 29"/>
    <property type="match status" value="1"/>
</dbReference>
<dbReference type="PROSITE" id="PS50005">
    <property type="entry name" value="TPR"/>
    <property type="match status" value="2"/>
</dbReference>
<evidence type="ECO:0000313" key="8">
    <source>
        <dbReference type="Proteomes" id="UP000182945"/>
    </source>
</evidence>
<reference evidence="7 8" key="1">
    <citation type="submission" date="2016-11" db="EMBL/GenBank/DDBJ databases">
        <title>Complete genome sequencing of Virgibacillus halodenitrificans PDB-F2.</title>
        <authorList>
            <person name="Sun Z."/>
            <person name="Zhou Y."/>
            <person name="Li H."/>
        </authorList>
    </citation>
    <scope>NUCLEOTIDE SEQUENCE [LARGE SCALE GENOMIC DNA]</scope>
    <source>
        <strain evidence="7 8">PDB-F2</strain>
    </source>
</reference>
<comment type="subcellular location">
    <subcellularLocation>
        <location evidence="1">Cytoplasm</location>
    </subcellularLocation>
</comment>
<feature type="repeat" description="TPR" evidence="6">
    <location>
        <begin position="135"/>
        <end position="168"/>
    </location>
</feature>
<dbReference type="SMART" id="SM00028">
    <property type="entry name" value="TPR"/>
    <property type="match status" value="4"/>
</dbReference>
<dbReference type="Gene3D" id="1.25.40.10">
    <property type="entry name" value="Tetratricopeptide repeat domain"/>
    <property type="match status" value="2"/>
</dbReference>
<sequence length="376" mass="43811">MGKMDIFNIEEKIKEIDDDNSKEAIQEILIEFNRNHFPNVISKAKEYRNKFQNEQLTHLLLIMEATSHAKIGEGSASIEIITRLYEEQKSPSVDDLILYSELAFMNDYKLARRIMSEAVKLMESNEINIEKIRLARAYLVLGETEENLEKYIRAIKYYKKALAHFVESKQKDLQMIQFLHFKLGVLHSTVNKPEEGENYLKKAMEIAESQQDVNVIINCMVSLAKNLGSRGENQEAFAYLKKALPMFEDSTLKNTMVHAEAYTELAFYYFDQSQLEEAVPNYENAIRIYFKLSHYSARKLGMIHMQYAYCLEHKKNPEVSKAGNKYEKAIELLESSNDRELLENALADVISFFAQKNNSKKKRLFENKFVRLTNKM</sequence>
<evidence type="ECO:0000256" key="3">
    <source>
        <dbReference type="ARBA" id="ARBA00022737"/>
    </source>
</evidence>
<accession>A0AAC9J325</accession>
<dbReference type="EMBL" id="CP017962">
    <property type="protein sequence ID" value="APC48830.1"/>
    <property type="molecule type" value="Genomic_DNA"/>
</dbReference>
<name>A0AAC9J325_VIRHA</name>
<evidence type="ECO:0000256" key="4">
    <source>
        <dbReference type="ARBA" id="ARBA00022803"/>
    </source>
</evidence>
<dbReference type="PANTHER" id="PTHR46630:SF1">
    <property type="entry name" value="TETRATRICOPEPTIDE REPEAT PROTEIN 29"/>
    <property type="match status" value="1"/>
</dbReference>
<evidence type="ECO:0000256" key="5">
    <source>
        <dbReference type="ARBA" id="ARBA00038253"/>
    </source>
</evidence>